<keyword evidence="6" id="KW-1185">Reference proteome</keyword>
<gene>
    <name evidence="5" type="ORF">CTI12_AA294400</name>
</gene>
<dbReference type="Pfam" id="PF00931">
    <property type="entry name" value="NB-ARC"/>
    <property type="match status" value="1"/>
</dbReference>
<dbReference type="SUPFAM" id="SSF52200">
    <property type="entry name" value="Toll/Interleukin receptor TIR domain"/>
    <property type="match status" value="1"/>
</dbReference>
<dbReference type="GO" id="GO:0006952">
    <property type="term" value="P:defense response"/>
    <property type="evidence" value="ECO:0007669"/>
    <property type="project" value="InterPro"/>
</dbReference>
<keyword evidence="1" id="KW-0433">Leucine-rich repeat</keyword>
<dbReference type="InterPro" id="IPR042197">
    <property type="entry name" value="Apaf_helical"/>
</dbReference>
<dbReference type="Pfam" id="PF01582">
    <property type="entry name" value="TIR"/>
    <property type="match status" value="1"/>
</dbReference>
<feature type="domain" description="TIR" evidence="4">
    <location>
        <begin position="20"/>
        <end position="182"/>
    </location>
</feature>
<evidence type="ECO:0000313" key="6">
    <source>
        <dbReference type="Proteomes" id="UP000245207"/>
    </source>
</evidence>
<organism evidence="5 6">
    <name type="scientific">Artemisia annua</name>
    <name type="common">Sweet wormwood</name>
    <dbReference type="NCBI Taxonomy" id="35608"/>
    <lineage>
        <taxon>Eukaryota</taxon>
        <taxon>Viridiplantae</taxon>
        <taxon>Streptophyta</taxon>
        <taxon>Embryophyta</taxon>
        <taxon>Tracheophyta</taxon>
        <taxon>Spermatophyta</taxon>
        <taxon>Magnoliopsida</taxon>
        <taxon>eudicotyledons</taxon>
        <taxon>Gunneridae</taxon>
        <taxon>Pentapetalae</taxon>
        <taxon>asterids</taxon>
        <taxon>campanulids</taxon>
        <taxon>Asterales</taxon>
        <taxon>Asteraceae</taxon>
        <taxon>Asteroideae</taxon>
        <taxon>Anthemideae</taxon>
        <taxon>Artemisiinae</taxon>
        <taxon>Artemisia</taxon>
    </lineage>
</organism>
<evidence type="ECO:0000256" key="1">
    <source>
        <dbReference type="ARBA" id="ARBA00022614"/>
    </source>
</evidence>
<dbReference type="InterPro" id="IPR002182">
    <property type="entry name" value="NB-ARC"/>
</dbReference>
<dbReference type="InterPro" id="IPR044974">
    <property type="entry name" value="Disease_R_plants"/>
</dbReference>
<dbReference type="InterPro" id="IPR035897">
    <property type="entry name" value="Toll_tir_struct_dom_sf"/>
</dbReference>
<dbReference type="AlphaFoldDB" id="A0A2U1N8B0"/>
<dbReference type="PANTHER" id="PTHR11017">
    <property type="entry name" value="LEUCINE-RICH REPEAT-CONTAINING PROTEIN"/>
    <property type="match status" value="1"/>
</dbReference>
<dbReference type="FunFam" id="3.40.50.10140:FF:000007">
    <property type="entry name" value="Disease resistance protein (TIR-NBS-LRR class)"/>
    <property type="match status" value="1"/>
</dbReference>
<evidence type="ECO:0000256" key="3">
    <source>
        <dbReference type="ARBA" id="ARBA00023027"/>
    </source>
</evidence>
<name>A0A2U1N8B0_ARTAN</name>
<dbReference type="InterPro" id="IPR027417">
    <property type="entry name" value="P-loop_NTPase"/>
</dbReference>
<dbReference type="OrthoDB" id="1357022at2759"/>
<accession>A0A2U1N8B0</accession>
<dbReference type="EMBL" id="PKPP01003367">
    <property type="protein sequence ID" value="PWA69755.1"/>
    <property type="molecule type" value="Genomic_DNA"/>
</dbReference>
<sequence>MASSSSSTNVASPDPGTGISRYDVFLSFRGEDTRDSFTDHLYKALRGAGHYTFRDNDSISRGEDLKPKIEEGIRESRASIIVLSKSYATSSWCLDELSLILEQRNVRNHFVLPIFYNVDPSHVRNQEETFQLTVESRTKWTEDNVERWKACLKKVGGMTGEVASGPETSFIRKIVDIITERLNLKHVYRQAYLVGMDTRDKEINSWLENSDSDILAIWGMGGSGKTTLARHIAYSNWQKFEHISIVEDIGSRSTDDLCQLQEKLVRDIIGGKEKTIPSVCQGTYTIENALQRKKALIVLNNIVTRTQLDALLGTGTKTQSKIIITTTYRHASKWFQSTSWRCKEHRMKLLDDSESLELLNLHAHEPKASMEGYEDDLAKKVILYCQGNPLALEVLGSSLNDDRRKDVWDSRFRSFEREMHGDIRKVLRLSYDWLPLAADRNLFLHIACYFIGKDKDYVEKILEPDYSAISGIVTLTNCCLLSVSPNNKLMMHRLLQELARTIVYDESPSHPGKRSRLWRDKDSHEVLCKRNVRCFSFL</sequence>
<comment type="caution">
    <text evidence="5">The sequence shown here is derived from an EMBL/GenBank/DDBJ whole genome shotgun (WGS) entry which is preliminary data.</text>
</comment>
<dbReference type="Pfam" id="PF23282">
    <property type="entry name" value="WHD_ROQ1"/>
    <property type="match status" value="1"/>
</dbReference>
<dbReference type="GO" id="GO:0043531">
    <property type="term" value="F:ADP binding"/>
    <property type="evidence" value="ECO:0007669"/>
    <property type="project" value="InterPro"/>
</dbReference>
<dbReference type="SUPFAM" id="SSF52540">
    <property type="entry name" value="P-loop containing nucleoside triphosphate hydrolases"/>
    <property type="match status" value="1"/>
</dbReference>
<dbReference type="InterPro" id="IPR058192">
    <property type="entry name" value="WHD_ROQ1-like"/>
</dbReference>
<dbReference type="GO" id="GO:0007165">
    <property type="term" value="P:signal transduction"/>
    <property type="evidence" value="ECO:0007669"/>
    <property type="project" value="InterPro"/>
</dbReference>
<evidence type="ECO:0000256" key="2">
    <source>
        <dbReference type="ARBA" id="ARBA00022737"/>
    </source>
</evidence>
<dbReference type="Gene3D" id="3.40.50.300">
    <property type="entry name" value="P-loop containing nucleotide triphosphate hydrolases"/>
    <property type="match status" value="1"/>
</dbReference>
<dbReference type="SMART" id="SM00255">
    <property type="entry name" value="TIR"/>
    <property type="match status" value="1"/>
</dbReference>
<dbReference type="InterPro" id="IPR000157">
    <property type="entry name" value="TIR_dom"/>
</dbReference>
<keyword evidence="3" id="KW-0520">NAD</keyword>
<evidence type="ECO:0000313" key="5">
    <source>
        <dbReference type="EMBL" id="PWA69755.1"/>
    </source>
</evidence>
<reference evidence="5 6" key="1">
    <citation type="journal article" date="2018" name="Mol. Plant">
        <title>The genome of Artemisia annua provides insight into the evolution of Asteraceae family and artemisinin biosynthesis.</title>
        <authorList>
            <person name="Shen Q."/>
            <person name="Zhang L."/>
            <person name="Liao Z."/>
            <person name="Wang S."/>
            <person name="Yan T."/>
            <person name="Shi P."/>
            <person name="Liu M."/>
            <person name="Fu X."/>
            <person name="Pan Q."/>
            <person name="Wang Y."/>
            <person name="Lv Z."/>
            <person name="Lu X."/>
            <person name="Zhang F."/>
            <person name="Jiang W."/>
            <person name="Ma Y."/>
            <person name="Chen M."/>
            <person name="Hao X."/>
            <person name="Li L."/>
            <person name="Tang Y."/>
            <person name="Lv G."/>
            <person name="Zhou Y."/>
            <person name="Sun X."/>
            <person name="Brodelius P.E."/>
            <person name="Rose J.K.C."/>
            <person name="Tang K."/>
        </authorList>
    </citation>
    <scope>NUCLEOTIDE SEQUENCE [LARGE SCALE GENOMIC DNA]</scope>
    <source>
        <strain evidence="6">cv. Huhao1</strain>
        <tissue evidence="5">Leaf</tissue>
    </source>
</reference>
<dbReference type="Proteomes" id="UP000245207">
    <property type="component" value="Unassembled WGS sequence"/>
</dbReference>
<evidence type="ECO:0000259" key="4">
    <source>
        <dbReference type="PROSITE" id="PS50104"/>
    </source>
</evidence>
<protein>
    <submittedName>
        <fullName evidence="5">NB-ARC domains-containing protein</fullName>
    </submittedName>
</protein>
<dbReference type="PRINTS" id="PR00364">
    <property type="entry name" value="DISEASERSIST"/>
</dbReference>
<keyword evidence="2" id="KW-0677">Repeat</keyword>
<proteinExistence type="predicted"/>
<dbReference type="PANTHER" id="PTHR11017:SF448">
    <property type="entry name" value="TIR DOMAIN, P-LOOP CONTAINING NUCLEOSIDE TRIPHOSPHATE HYDROLASE"/>
    <property type="match status" value="1"/>
</dbReference>
<dbReference type="Gene3D" id="3.40.50.10140">
    <property type="entry name" value="Toll/interleukin-1 receptor homology (TIR) domain"/>
    <property type="match status" value="1"/>
</dbReference>
<dbReference type="Gene3D" id="1.10.8.430">
    <property type="entry name" value="Helical domain of apoptotic protease-activating factors"/>
    <property type="match status" value="1"/>
</dbReference>
<dbReference type="PROSITE" id="PS50104">
    <property type="entry name" value="TIR"/>
    <property type="match status" value="1"/>
</dbReference>